<evidence type="ECO:0000256" key="1">
    <source>
        <dbReference type="SAM" id="MobiDB-lite"/>
    </source>
</evidence>
<protein>
    <submittedName>
        <fullName evidence="2">Uncharacterized protein</fullName>
    </submittedName>
</protein>
<sequence length="37" mass="4034">MERGGGNPCITGSYSLRHSKSVHDRGICRITGSKTRD</sequence>
<keyword evidence="3" id="KW-1185">Reference proteome</keyword>
<organism evidence="2 3">
    <name type="scientific">Gossypium aridum</name>
    <name type="common">American cotton</name>
    <name type="synonym">Erioxylum aridum</name>
    <dbReference type="NCBI Taxonomy" id="34290"/>
    <lineage>
        <taxon>Eukaryota</taxon>
        <taxon>Viridiplantae</taxon>
        <taxon>Streptophyta</taxon>
        <taxon>Embryophyta</taxon>
        <taxon>Tracheophyta</taxon>
        <taxon>Spermatophyta</taxon>
        <taxon>Magnoliopsida</taxon>
        <taxon>eudicotyledons</taxon>
        <taxon>Gunneridae</taxon>
        <taxon>Pentapetalae</taxon>
        <taxon>rosids</taxon>
        <taxon>malvids</taxon>
        <taxon>Malvales</taxon>
        <taxon>Malvaceae</taxon>
        <taxon>Malvoideae</taxon>
        <taxon>Gossypium</taxon>
    </lineage>
</organism>
<accession>A0A7J8X3N6</accession>
<feature type="region of interest" description="Disordered" evidence="1">
    <location>
        <begin position="1"/>
        <end position="37"/>
    </location>
</feature>
<reference evidence="2 3" key="1">
    <citation type="journal article" date="2019" name="Genome Biol. Evol.">
        <title>Insights into the evolution of the New World diploid cottons (Gossypium, subgenus Houzingenia) based on genome sequencing.</title>
        <authorList>
            <person name="Grover C.E."/>
            <person name="Arick M.A. 2nd"/>
            <person name="Thrash A."/>
            <person name="Conover J.L."/>
            <person name="Sanders W.S."/>
            <person name="Peterson D.G."/>
            <person name="Frelichowski J.E."/>
            <person name="Scheffler J.A."/>
            <person name="Scheffler B.E."/>
            <person name="Wendel J.F."/>
        </authorList>
    </citation>
    <scope>NUCLEOTIDE SEQUENCE [LARGE SCALE GENOMIC DNA]</scope>
    <source>
        <strain evidence="2">185</strain>
        <tissue evidence="2">Leaf</tissue>
    </source>
</reference>
<evidence type="ECO:0000313" key="2">
    <source>
        <dbReference type="EMBL" id="MBA0681720.1"/>
    </source>
</evidence>
<comment type="caution">
    <text evidence="2">The sequence shown here is derived from an EMBL/GenBank/DDBJ whole genome shotgun (WGS) entry which is preliminary data.</text>
</comment>
<name>A0A7J8X3N6_GOSAI</name>
<proteinExistence type="predicted"/>
<gene>
    <name evidence="2" type="ORF">Goari_023501</name>
</gene>
<evidence type="ECO:0000313" key="3">
    <source>
        <dbReference type="Proteomes" id="UP000593577"/>
    </source>
</evidence>
<dbReference type="EMBL" id="JABFAA010000005">
    <property type="protein sequence ID" value="MBA0681720.1"/>
    <property type="molecule type" value="Genomic_DNA"/>
</dbReference>
<dbReference type="Proteomes" id="UP000593577">
    <property type="component" value="Unassembled WGS sequence"/>
</dbReference>
<dbReference type="AlphaFoldDB" id="A0A7J8X3N6"/>